<feature type="repeat" description="TPR" evidence="3">
    <location>
        <begin position="243"/>
        <end position="276"/>
    </location>
</feature>
<dbReference type="InterPro" id="IPR011717">
    <property type="entry name" value="TPR-4"/>
</dbReference>
<dbReference type="Gene3D" id="1.25.40.10">
    <property type="entry name" value="Tetratricopeptide repeat domain"/>
    <property type="match status" value="2"/>
</dbReference>
<evidence type="ECO:0000313" key="5">
    <source>
        <dbReference type="Proteomes" id="UP000214646"/>
    </source>
</evidence>
<name>A0A225DC48_9BACT</name>
<dbReference type="Pfam" id="PF07721">
    <property type="entry name" value="TPR_4"/>
    <property type="match status" value="1"/>
</dbReference>
<gene>
    <name evidence="4" type="ORF">FRUB_09561</name>
</gene>
<feature type="repeat" description="TPR" evidence="3">
    <location>
        <begin position="359"/>
        <end position="392"/>
    </location>
</feature>
<organism evidence="4 5">
    <name type="scientific">Fimbriiglobus ruber</name>
    <dbReference type="NCBI Taxonomy" id="1908690"/>
    <lineage>
        <taxon>Bacteria</taxon>
        <taxon>Pseudomonadati</taxon>
        <taxon>Planctomycetota</taxon>
        <taxon>Planctomycetia</taxon>
        <taxon>Gemmatales</taxon>
        <taxon>Gemmataceae</taxon>
        <taxon>Fimbriiglobus</taxon>
    </lineage>
</organism>
<evidence type="ECO:0000256" key="2">
    <source>
        <dbReference type="ARBA" id="ARBA00022803"/>
    </source>
</evidence>
<dbReference type="AlphaFoldDB" id="A0A225DC48"/>
<keyword evidence="2 3" id="KW-0802">TPR repeat</keyword>
<reference evidence="5" key="1">
    <citation type="submission" date="2017-06" db="EMBL/GenBank/DDBJ databases">
        <title>Genome analysis of Fimbriiglobus ruber SP5, the first member of the order Planctomycetales with confirmed chitinolytic capability.</title>
        <authorList>
            <person name="Ravin N.V."/>
            <person name="Rakitin A.L."/>
            <person name="Ivanova A.A."/>
            <person name="Beletsky A.V."/>
            <person name="Kulichevskaya I.S."/>
            <person name="Mardanov A.V."/>
            <person name="Dedysh S.N."/>
        </authorList>
    </citation>
    <scope>NUCLEOTIDE SEQUENCE [LARGE SCALE GENOMIC DNA]</scope>
    <source>
        <strain evidence="5">SP5</strain>
    </source>
</reference>
<evidence type="ECO:0000256" key="3">
    <source>
        <dbReference type="PROSITE-ProRule" id="PRU00339"/>
    </source>
</evidence>
<dbReference type="PANTHER" id="PTHR45586:SF1">
    <property type="entry name" value="LIPOPOLYSACCHARIDE ASSEMBLY PROTEIN B"/>
    <property type="match status" value="1"/>
</dbReference>
<dbReference type="PANTHER" id="PTHR45586">
    <property type="entry name" value="TPR REPEAT-CONTAINING PROTEIN PA4667"/>
    <property type="match status" value="1"/>
</dbReference>
<dbReference type="GO" id="GO:0042802">
    <property type="term" value="F:identical protein binding"/>
    <property type="evidence" value="ECO:0007669"/>
    <property type="project" value="InterPro"/>
</dbReference>
<proteinExistence type="predicted"/>
<comment type="caution">
    <text evidence="4">The sequence shown here is derived from an EMBL/GenBank/DDBJ whole genome shotgun (WGS) entry which is preliminary data.</text>
</comment>
<evidence type="ECO:0000256" key="1">
    <source>
        <dbReference type="ARBA" id="ARBA00022737"/>
    </source>
</evidence>
<dbReference type="SUPFAM" id="SSF48452">
    <property type="entry name" value="TPR-like"/>
    <property type="match status" value="2"/>
</dbReference>
<keyword evidence="1" id="KW-0677">Repeat</keyword>
<dbReference type="InterPro" id="IPR019734">
    <property type="entry name" value="TPR_rpt"/>
</dbReference>
<dbReference type="EMBL" id="NIDE01000019">
    <property type="protein sequence ID" value="OWK34719.1"/>
    <property type="molecule type" value="Genomic_DNA"/>
</dbReference>
<dbReference type="PROSITE" id="PS50005">
    <property type="entry name" value="TPR"/>
    <property type="match status" value="3"/>
</dbReference>
<dbReference type="Pfam" id="PF14559">
    <property type="entry name" value="TPR_19"/>
    <property type="match status" value="3"/>
</dbReference>
<dbReference type="InterPro" id="IPR051012">
    <property type="entry name" value="CellSynth/LPSAsmb/PSIAsmb"/>
</dbReference>
<dbReference type="SMART" id="SM00028">
    <property type="entry name" value="TPR"/>
    <property type="match status" value="6"/>
</dbReference>
<feature type="repeat" description="TPR" evidence="3">
    <location>
        <begin position="325"/>
        <end position="358"/>
    </location>
</feature>
<dbReference type="InterPro" id="IPR011990">
    <property type="entry name" value="TPR-like_helical_dom_sf"/>
</dbReference>
<protein>
    <submittedName>
        <fullName evidence="4">TPR repeat</fullName>
    </submittedName>
</protein>
<keyword evidence="5" id="KW-1185">Reference proteome</keyword>
<sequence>MVAAVRTVRDRVLEQPRSGEAWGSLAEVFLANDLDEEGRICSAEAEHLQPDDPRWPYFQGIVLANRGEREAAIPHLVRAGEKSEKVSKGRSVPHLALAETLLAIGRTDEAEESLRRAASVGPDDPRVQFDSGLLAVARDGWAVARDRFVACLGSPFARRKARIQLAAVYRRLGETAKAEEARSEAGRMPPDADWPDPFVTEYLRRAVRKMSRYKSAESLEAQGRLAEAIRVAEPMTAEFPDDDLPQLMLGRFLAQTGDFDRAERALRRALRLAPDKIQTHYLLGLLLQQRGERSAAAGDSARAAEAFQEGIALSRRALVLKPDYGFAHMALGLLLKQSGDKAEALSELREAVRCNPEYAEIHLQLAELLVDLGHRDEAVPRYERALLLAPPGSPWIPTAAAKVKELKNALDQPGKQ</sequence>
<accession>A0A225DC48</accession>
<dbReference type="Proteomes" id="UP000214646">
    <property type="component" value="Unassembled WGS sequence"/>
</dbReference>
<evidence type="ECO:0000313" key="4">
    <source>
        <dbReference type="EMBL" id="OWK34719.1"/>
    </source>
</evidence>